<sequence>MSDQKIMVRLFGPIRVVSAGKEVLLNRKKARALLLYLCRRAGTDVPRETICGLLWPDSGEEQARASLRQTLSQLRKSLRSEGANFINSSPSAISVRGSSDFIDVDSFEADGKIPVDEKIDLYTGDLAEGLSDVSPEFDRWLETERRVMRTKLLDYLRQELDARTAVGEHGDALAIATRMIEIDPLQEHIHRAVMTILAAQGRFDAALKQYEKLGALLQLELGVQPDTPTRELASDIRKRRRSGDVPSAEISVATDAKSTPIAPGKVSLAVLPFRVLSAAEDAAFFGEGIAEDLIIELSREADLFVVARQSSFQFRDDITNVTETGAKLGVQFLLGGSIRLAADNVRVTTHLLRCVDGQEIWAERFDRKLDDIFDIQTQIARTVSSTVIGRITSVGGHSPPNRRPEDLKAYELVMRGTQQMNRNDEDGVNAAIASFQSAIDLDPNYGRAYGLGALASAYRSWNYRVNNDVTEAMDWAQKAARLDPLDSKAQCALGFCYMVRREYDRAQFHFESGLQMNPNDDLLLIEYARFLFYIDRTEDSLRRIREAMRLNPYHPNWYWNIQGRCLHTLGRYAEALAAFEAISNPPFYVNLYMAACYRKLEMKDRFLAARDKIFELRPDFNMHQFSTIFPYKSEEVANKFWESLEAALKD</sequence>
<evidence type="ECO:0000313" key="6">
    <source>
        <dbReference type="EMBL" id="MFB9230881.1"/>
    </source>
</evidence>
<dbReference type="InterPro" id="IPR019734">
    <property type="entry name" value="TPR_rpt"/>
</dbReference>
<feature type="domain" description="OmpR/PhoB-type" evidence="5">
    <location>
        <begin position="1"/>
        <end position="104"/>
    </location>
</feature>
<evidence type="ECO:0000256" key="2">
    <source>
        <dbReference type="ARBA" id="ARBA00023125"/>
    </source>
</evidence>
<keyword evidence="3" id="KW-0802">TPR repeat</keyword>
<dbReference type="Gene3D" id="1.10.10.10">
    <property type="entry name" value="Winged helix-like DNA-binding domain superfamily/Winged helix DNA-binding domain"/>
    <property type="match status" value="1"/>
</dbReference>
<feature type="DNA-binding region" description="OmpR/PhoB-type" evidence="4">
    <location>
        <begin position="1"/>
        <end position="104"/>
    </location>
</feature>
<dbReference type="EMBL" id="JBHMEA010000008">
    <property type="protein sequence ID" value="MFB9230881.1"/>
    <property type="molecule type" value="Genomic_DNA"/>
</dbReference>
<dbReference type="PANTHER" id="PTHR35807">
    <property type="entry name" value="TRANSCRIPTIONAL REGULATOR REDD-RELATED"/>
    <property type="match status" value="1"/>
</dbReference>
<dbReference type="Proteomes" id="UP001589683">
    <property type="component" value="Unassembled WGS sequence"/>
</dbReference>
<comment type="caution">
    <text evidence="6">The sequence shown here is derived from an EMBL/GenBank/DDBJ whole genome shotgun (WGS) entry which is preliminary data.</text>
</comment>
<dbReference type="InterPro" id="IPR005158">
    <property type="entry name" value="BTAD"/>
</dbReference>
<protein>
    <submittedName>
        <fullName evidence="6">BTAD domain-containing putative transcriptional regulator</fullName>
    </submittedName>
</protein>
<proteinExistence type="inferred from homology"/>
<keyword evidence="7" id="KW-1185">Reference proteome</keyword>
<feature type="repeat" description="TPR" evidence="3">
    <location>
        <begin position="487"/>
        <end position="520"/>
    </location>
</feature>
<dbReference type="InterPro" id="IPR036388">
    <property type="entry name" value="WH-like_DNA-bd_sf"/>
</dbReference>
<comment type="similarity">
    <text evidence="1">Belongs to the AfsR/DnrI/RedD regulatory family.</text>
</comment>
<dbReference type="InterPro" id="IPR001867">
    <property type="entry name" value="OmpR/PhoB-type_DNA-bd"/>
</dbReference>
<dbReference type="PROSITE" id="PS50005">
    <property type="entry name" value="TPR"/>
    <property type="match status" value="1"/>
</dbReference>
<dbReference type="Gene3D" id="3.40.50.10070">
    <property type="entry name" value="TolB, N-terminal domain"/>
    <property type="match status" value="1"/>
</dbReference>
<evidence type="ECO:0000256" key="3">
    <source>
        <dbReference type="PROSITE-ProRule" id="PRU00339"/>
    </source>
</evidence>
<dbReference type="SMART" id="SM00862">
    <property type="entry name" value="Trans_reg_C"/>
    <property type="match status" value="1"/>
</dbReference>
<dbReference type="Gene3D" id="1.25.40.10">
    <property type="entry name" value="Tetratricopeptide repeat domain"/>
    <property type="match status" value="2"/>
</dbReference>
<dbReference type="InterPro" id="IPR016032">
    <property type="entry name" value="Sig_transdc_resp-reg_C-effctor"/>
</dbReference>
<dbReference type="SMART" id="SM01043">
    <property type="entry name" value="BTAD"/>
    <property type="match status" value="1"/>
</dbReference>
<name>A0ABV5JDB6_9RHOB</name>
<reference evidence="6 7" key="1">
    <citation type="submission" date="2024-09" db="EMBL/GenBank/DDBJ databases">
        <authorList>
            <person name="Sun Q."/>
            <person name="Mori K."/>
        </authorList>
    </citation>
    <scope>NUCLEOTIDE SEQUENCE [LARGE SCALE GENOMIC DNA]</scope>
    <source>
        <strain evidence="6 7">CECT 8726</strain>
    </source>
</reference>
<dbReference type="SUPFAM" id="SSF48452">
    <property type="entry name" value="TPR-like"/>
    <property type="match status" value="2"/>
</dbReference>
<evidence type="ECO:0000256" key="4">
    <source>
        <dbReference type="PROSITE-ProRule" id="PRU01091"/>
    </source>
</evidence>
<accession>A0ABV5JDB6</accession>
<evidence type="ECO:0000313" key="7">
    <source>
        <dbReference type="Proteomes" id="UP001589683"/>
    </source>
</evidence>
<dbReference type="Pfam" id="PF03704">
    <property type="entry name" value="BTAD"/>
    <property type="match status" value="1"/>
</dbReference>
<evidence type="ECO:0000259" key="5">
    <source>
        <dbReference type="PROSITE" id="PS51755"/>
    </source>
</evidence>
<keyword evidence="2 4" id="KW-0238">DNA-binding</keyword>
<evidence type="ECO:0000256" key="1">
    <source>
        <dbReference type="ARBA" id="ARBA00005820"/>
    </source>
</evidence>
<dbReference type="InterPro" id="IPR051677">
    <property type="entry name" value="AfsR-DnrI-RedD_regulator"/>
</dbReference>
<organism evidence="6 7">
    <name type="scientific">Pseudohalocynthiibacter aestuariivivens</name>
    <dbReference type="NCBI Taxonomy" id="1591409"/>
    <lineage>
        <taxon>Bacteria</taxon>
        <taxon>Pseudomonadati</taxon>
        <taxon>Pseudomonadota</taxon>
        <taxon>Alphaproteobacteria</taxon>
        <taxon>Rhodobacterales</taxon>
        <taxon>Paracoccaceae</taxon>
        <taxon>Pseudohalocynthiibacter</taxon>
    </lineage>
</organism>
<dbReference type="InterPro" id="IPR011990">
    <property type="entry name" value="TPR-like_helical_dom_sf"/>
</dbReference>
<dbReference type="SMART" id="SM00028">
    <property type="entry name" value="TPR"/>
    <property type="match status" value="4"/>
</dbReference>
<dbReference type="PROSITE" id="PS51755">
    <property type="entry name" value="OMPR_PHOB"/>
    <property type="match status" value="1"/>
</dbReference>
<gene>
    <name evidence="6" type="ORF">ACFFUT_03645</name>
</gene>
<dbReference type="RefSeq" id="WP_213891124.1">
    <property type="nucleotide sequence ID" value="NZ_JAGFNU010000019.1"/>
</dbReference>
<dbReference type="SUPFAM" id="SSF46894">
    <property type="entry name" value="C-terminal effector domain of the bipartite response regulators"/>
    <property type="match status" value="1"/>
</dbReference>